<sequence>MKQVSQDTVVRAISLLKQGKSVREVEGVTVLSKSTVGRLRKTHCLGLHKPKCGRRKILSAADERYCVRQVTKNRMSSATKVAKELEKDTGRKVSAETVCRTLRKAGLGAIEKPKKPLLSAKNIRKRLSWCMSHKDWTIDDWKRVVWSDETKVNIFNSDGRTWTWIRSGESLKSYHVKMTILEDELERTIEYGTNKLGLERRQVIFQHDNDPKHTTKLVKEYLKEQSYNILEWPAQSPDLNPIENM</sequence>
<dbReference type="VEuPathDB" id="FungiDB:RO3G_03554"/>
<keyword evidence="4" id="KW-1185">Reference proteome</keyword>
<evidence type="ECO:0000313" key="4">
    <source>
        <dbReference type="Proteomes" id="UP000009138"/>
    </source>
</evidence>
<dbReference type="InParanoid" id="I1BRL9"/>
<organism evidence="2 4">
    <name type="scientific">Rhizopus delemar (strain RA 99-880 / ATCC MYA-4621 / FGSC 9543 / NRRL 43880)</name>
    <name type="common">Mucormycosis agent</name>
    <name type="synonym">Rhizopus arrhizus var. delemar</name>
    <dbReference type="NCBI Taxonomy" id="246409"/>
    <lineage>
        <taxon>Eukaryota</taxon>
        <taxon>Fungi</taxon>
        <taxon>Fungi incertae sedis</taxon>
        <taxon>Mucoromycota</taxon>
        <taxon>Mucoromycotina</taxon>
        <taxon>Mucoromycetes</taxon>
        <taxon>Mucorales</taxon>
        <taxon>Mucorineae</taxon>
        <taxon>Rhizopodaceae</taxon>
        <taxon>Rhizopus</taxon>
    </lineage>
</organism>
<dbReference type="InterPro" id="IPR002492">
    <property type="entry name" value="Transposase_Tc1-like"/>
</dbReference>
<dbReference type="VEuPathDB" id="FungiDB:RO3G_08657"/>
<evidence type="ECO:0000313" key="2">
    <source>
        <dbReference type="EMBL" id="EIE78849.1"/>
    </source>
</evidence>
<dbReference type="eggNOG" id="ENOG502QUTZ">
    <property type="taxonomic scope" value="Eukaryota"/>
</dbReference>
<accession>I1BRL9</accession>
<evidence type="ECO:0000259" key="1">
    <source>
        <dbReference type="Pfam" id="PF01498"/>
    </source>
</evidence>
<dbReference type="AlphaFoldDB" id="I1BRL9"/>
<dbReference type="EMBL" id="CH476733">
    <property type="protein sequence ID" value="EIE78849.1"/>
    <property type="molecule type" value="Genomic_DNA"/>
</dbReference>
<dbReference type="Gene3D" id="3.30.420.10">
    <property type="entry name" value="Ribonuclease H-like superfamily/Ribonuclease H"/>
    <property type="match status" value="1"/>
</dbReference>
<dbReference type="GO" id="GO:0003677">
    <property type="term" value="F:DNA binding"/>
    <property type="evidence" value="ECO:0007669"/>
    <property type="project" value="InterPro"/>
</dbReference>
<protein>
    <recommendedName>
        <fullName evidence="1">Transposase Tc1-like domain-containing protein</fullName>
    </recommendedName>
</protein>
<reference evidence="2 4" key="1">
    <citation type="journal article" date="2009" name="PLoS Genet.">
        <title>Genomic analysis of the basal lineage fungus Rhizopus oryzae reveals a whole-genome duplication.</title>
        <authorList>
            <person name="Ma L.-J."/>
            <person name="Ibrahim A.S."/>
            <person name="Skory C."/>
            <person name="Grabherr M.G."/>
            <person name="Burger G."/>
            <person name="Butler M."/>
            <person name="Elias M."/>
            <person name="Idnurm A."/>
            <person name="Lang B.F."/>
            <person name="Sone T."/>
            <person name="Abe A."/>
            <person name="Calvo S.E."/>
            <person name="Corrochano L.M."/>
            <person name="Engels R."/>
            <person name="Fu J."/>
            <person name="Hansberg W."/>
            <person name="Kim J.-M."/>
            <person name="Kodira C.D."/>
            <person name="Koehrsen M.J."/>
            <person name="Liu B."/>
            <person name="Miranda-Saavedra D."/>
            <person name="O'Leary S."/>
            <person name="Ortiz-Castellanos L."/>
            <person name="Poulter R."/>
            <person name="Rodriguez-Romero J."/>
            <person name="Ruiz-Herrera J."/>
            <person name="Shen Y.-Q."/>
            <person name="Zeng Q."/>
            <person name="Galagan J."/>
            <person name="Birren B.W."/>
            <person name="Cuomo C.A."/>
            <person name="Wickes B.L."/>
        </authorList>
    </citation>
    <scope>NUCLEOTIDE SEQUENCE [LARGE SCALE GENOMIC DNA]</scope>
    <source>
        <strain evidence="2">RA 99-880</strain>
        <strain evidence="4">RA 99-880 / ATCC MYA-4621 / FGSC 9543 / NRRL 43880</strain>
    </source>
</reference>
<feature type="domain" description="Transposase Tc1-like" evidence="1">
    <location>
        <begin position="64"/>
        <end position="135"/>
    </location>
</feature>
<dbReference type="InterPro" id="IPR009057">
    <property type="entry name" value="Homeodomain-like_sf"/>
</dbReference>
<dbReference type="RefSeq" id="XP_067514245.1">
    <property type="nucleotide sequence ID" value="XM_067658144.1"/>
</dbReference>
<dbReference type="EMBL" id="CH476737">
    <property type="protein sequence ID" value="EIE83952.1"/>
    <property type="molecule type" value="Genomic_DNA"/>
</dbReference>
<reference evidence="2" key="2">
    <citation type="submission" date="2012-04" db="EMBL/GenBank/DDBJ databases">
        <title>Annotation of the Rhizopus oryzae genome.</title>
        <authorList>
            <consortium name="The Broad Institute Genome Sequencing Platform"/>
            <person name="Birren B."/>
            <person name="Lander E."/>
            <person name="Galagan J."/>
            <person name="Nusbaum C."/>
            <person name="Devon K."/>
            <person name="Ma L.-J."/>
            <person name="Jaffe D."/>
            <person name="Butler J."/>
            <person name="Alvarez P."/>
            <person name="Gnerre S."/>
            <person name="Grabherr M."/>
            <person name="Kleber M."/>
            <person name="Mauceli E."/>
            <person name="Brockman W."/>
            <person name="Rounsley S."/>
            <person name="Young S."/>
            <person name="LaButti K."/>
            <person name="Pushparaj V."/>
            <person name="DeCaprio D."/>
            <person name="Crawford M."/>
            <person name="Koehrsen M."/>
            <person name="Engels R."/>
            <person name="Montgomery P."/>
            <person name="Pearson M."/>
            <person name="Howarth C."/>
            <person name="Larson L."/>
            <person name="Luoma S."/>
            <person name="White J."/>
            <person name="O'Leary S."/>
            <person name="Kodira C."/>
            <person name="Zeng Q."/>
            <person name="Yandava C."/>
            <person name="Alvarado L."/>
            <person name="Skory C.D."/>
            <person name="Ibrahim A."/>
            <person name="Lang F."/>
            <person name="Wickes B.L."/>
            <person name="Liu B."/>
        </authorList>
    </citation>
    <scope>NUCLEOTIDE SEQUENCE</scope>
    <source>
        <strain evidence="2">RA 99-880</strain>
    </source>
</reference>
<name>I1BRL9_RHIO9</name>
<dbReference type="Pfam" id="PF01498">
    <property type="entry name" value="HTH_Tnp_Tc3_2"/>
    <property type="match status" value="1"/>
</dbReference>
<evidence type="ECO:0000313" key="3">
    <source>
        <dbReference type="EMBL" id="EIE83952.1"/>
    </source>
</evidence>
<dbReference type="InterPro" id="IPR036397">
    <property type="entry name" value="RNaseH_sf"/>
</dbReference>
<dbReference type="GO" id="GO:0015074">
    <property type="term" value="P:DNA integration"/>
    <property type="evidence" value="ECO:0007669"/>
    <property type="project" value="InterPro"/>
</dbReference>
<dbReference type="GO" id="GO:0006313">
    <property type="term" value="P:DNA transposition"/>
    <property type="evidence" value="ECO:0007669"/>
    <property type="project" value="InterPro"/>
</dbReference>
<proteinExistence type="predicted"/>
<dbReference type="OMA" id="RTICRCL"/>
<dbReference type="Proteomes" id="UP000009138">
    <property type="component" value="Unassembled WGS sequence"/>
</dbReference>
<gene>
    <name evidence="2" type="ORF">RO3G_03554</name>
    <name evidence="3" type="ORF">RO3G_08657</name>
</gene>
<dbReference type="STRING" id="246409.I1BRL9"/>
<dbReference type="SUPFAM" id="SSF46689">
    <property type="entry name" value="Homeodomain-like"/>
    <property type="match status" value="1"/>
</dbReference>
<dbReference type="InterPro" id="IPR052338">
    <property type="entry name" value="Transposase_5"/>
</dbReference>
<dbReference type="PANTHER" id="PTHR23022">
    <property type="entry name" value="TRANSPOSABLE ELEMENT-RELATED"/>
    <property type="match status" value="1"/>
</dbReference>
<dbReference type="GeneID" id="93610525"/>
<dbReference type="PANTHER" id="PTHR23022:SF134">
    <property type="entry name" value="TRANSPOSABLE ELEMENT TC1 TRANSPOSASE"/>
    <property type="match status" value="1"/>
</dbReference>